<feature type="transmembrane region" description="Helical" evidence="5">
    <location>
        <begin position="50"/>
        <end position="69"/>
    </location>
</feature>
<evidence type="ECO:0000256" key="4">
    <source>
        <dbReference type="ARBA" id="ARBA00023136"/>
    </source>
</evidence>
<dbReference type="InterPro" id="IPR050307">
    <property type="entry name" value="Sterol_Desaturase_Related"/>
</dbReference>
<protein>
    <submittedName>
        <fullName evidence="7">LAMI_0D04324g1_1</fullName>
    </submittedName>
</protein>
<dbReference type="AlphaFoldDB" id="A0A1G4JAZ8"/>
<evidence type="ECO:0000259" key="6">
    <source>
        <dbReference type="Pfam" id="PF04116"/>
    </source>
</evidence>
<keyword evidence="2 5" id="KW-0812">Transmembrane</keyword>
<dbReference type="EMBL" id="LT598463">
    <property type="protein sequence ID" value="SCU86991.1"/>
    <property type="molecule type" value="Genomic_DNA"/>
</dbReference>
<dbReference type="GO" id="GO:0016491">
    <property type="term" value="F:oxidoreductase activity"/>
    <property type="evidence" value="ECO:0007669"/>
    <property type="project" value="InterPro"/>
</dbReference>
<dbReference type="Proteomes" id="UP000191024">
    <property type="component" value="Chromosome D"/>
</dbReference>
<comment type="subcellular location">
    <subcellularLocation>
        <location evidence="1">Membrane</location>
    </subcellularLocation>
</comment>
<dbReference type="InterPro" id="IPR006694">
    <property type="entry name" value="Fatty_acid_hydroxylase"/>
</dbReference>
<dbReference type="PANTHER" id="PTHR11863">
    <property type="entry name" value="STEROL DESATURASE"/>
    <property type="match status" value="1"/>
</dbReference>
<dbReference type="GO" id="GO:0008610">
    <property type="term" value="P:lipid biosynthetic process"/>
    <property type="evidence" value="ECO:0007669"/>
    <property type="project" value="InterPro"/>
</dbReference>
<evidence type="ECO:0000256" key="5">
    <source>
        <dbReference type="SAM" id="Phobius"/>
    </source>
</evidence>
<evidence type="ECO:0000256" key="3">
    <source>
        <dbReference type="ARBA" id="ARBA00022989"/>
    </source>
</evidence>
<dbReference type="Pfam" id="PF04116">
    <property type="entry name" value="FA_hydroxylase"/>
    <property type="match status" value="1"/>
</dbReference>
<keyword evidence="4 5" id="KW-0472">Membrane</keyword>
<sequence length="341" mass="40040">MNLVNETVSEMNWKYNVLEGTFAFMNSPVAPPVVLTPQKSLFPWISDGHLALLCPVVAYWTLSMIFHALDTFKLAEQYRIHPSKEVASRNKASRLEVLREVIFQHFLQTVTGIVFVYYDKVPMTGFEAKAMWDWRRTLPSFVPNDLIYFGYMYGFPLFKVIIGFGIIDSWQYWLHRLMHVNKTLYKLYHSRHHRLYVPYAYGALYNAPTEGFLLDTCGTGLAALLTGITPREQILLFTFATMKTVDDHCGYALPWDPFQWLFPNNAVYHDIHHQQFGIKTNFAQPFFTFWDSFCNTKYEGLAEYEHAQRRITIDRYKKFLGERENEKAERIKKGFNVKKDE</sequence>
<gene>
    <name evidence="7" type="ORF">LAMI_0D04324G</name>
</gene>
<dbReference type="STRING" id="1230905.A0A1G4JAZ8"/>
<dbReference type="GO" id="GO:0016020">
    <property type="term" value="C:membrane"/>
    <property type="evidence" value="ECO:0007669"/>
    <property type="project" value="UniProtKB-SubCell"/>
</dbReference>
<proteinExistence type="predicted"/>
<keyword evidence="8" id="KW-1185">Reference proteome</keyword>
<evidence type="ECO:0000313" key="8">
    <source>
        <dbReference type="Proteomes" id="UP000191024"/>
    </source>
</evidence>
<accession>A0A1G4JAZ8</accession>
<feature type="transmembrane region" description="Helical" evidence="5">
    <location>
        <begin position="146"/>
        <end position="167"/>
    </location>
</feature>
<keyword evidence="3 5" id="KW-1133">Transmembrane helix</keyword>
<evidence type="ECO:0000313" key="7">
    <source>
        <dbReference type="EMBL" id="SCU86991.1"/>
    </source>
</evidence>
<evidence type="ECO:0000256" key="1">
    <source>
        <dbReference type="ARBA" id="ARBA00004370"/>
    </source>
</evidence>
<dbReference type="OrthoDB" id="408954at2759"/>
<name>A0A1G4JAZ8_9SACH</name>
<reference evidence="7 8" key="1">
    <citation type="submission" date="2016-03" db="EMBL/GenBank/DDBJ databases">
        <authorList>
            <person name="Devillers H."/>
        </authorList>
    </citation>
    <scope>NUCLEOTIDE SEQUENCE [LARGE SCALE GENOMIC DNA]</scope>
    <source>
        <strain evidence="7">CBS 11717</strain>
    </source>
</reference>
<feature type="domain" description="Fatty acid hydroxylase" evidence="6">
    <location>
        <begin position="161"/>
        <end position="296"/>
    </location>
</feature>
<organism evidence="7 8">
    <name type="scientific">Lachancea mirantina</name>
    <dbReference type="NCBI Taxonomy" id="1230905"/>
    <lineage>
        <taxon>Eukaryota</taxon>
        <taxon>Fungi</taxon>
        <taxon>Dikarya</taxon>
        <taxon>Ascomycota</taxon>
        <taxon>Saccharomycotina</taxon>
        <taxon>Saccharomycetes</taxon>
        <taxon>Saccharomycetales</taxon>
        <taxon>Saccharomycetaceae</taxon>
        <taxon>Lachancea</taxon>
    </lineage>
</organism>
<dbReference type="GO" id="GO:0005506">
    <property type="term" value="F:iron ion binding"/>
    <property type="evidence" value="ECO:0007669"/>
    <property type="project" value="InterPro"/>
</dbReference>
<evidence type="ECO:0000256" key="2">
    <source>
        <dbReference type="ARBA" id="ARBA00022692"/>
    </source>
</evidence>